<feature type="region of interest" description="Disordered" evidence="6">
    <location>
        <begin position="92"/>
        <end position="207"/>
    </location>
</feature>
<evidence type="ECO:0000256" key="5">
    <source>
        <dbReference type="ARBA" id="ARBA00023212"/>
    </source>
</evidence>
<accession>A0A3B5K3K5</accession>
<evidence type="ECO:0000256" key="3">
    <source>
        <dbReference type="ARBA" id="ARBA00007286"/>
    </source>
</evidence>
<evidence type="ECO:0000313" key="8">
    <source>
        <dbReference type="Proteomes" id="UP000005226"/>
    </source>
</evidence>
<dbReference type="InterPro" id="IPR024332">
    <property type="entry name" value="MOZART2"/>
</dbReference>
<dbReference type="InParanoid" id="A0A3B5K3K5"/>
<dbReference type="GeneTree" id="ENSGT00390000014845"/>
<dbReference type="PANTHER" id="PTHR28578">
    <property type="entry name" value="MITOTIC-SPINDLE ORGANIZING PROTEIN 2A-RELATED"/>
    <property type="match status" value="1"/>
</dbReference>
<keyword evidence="4" id="KW-0963">Cytoplasm</keyword>
<protein>
    <submittedName>
        <fullName evidence="7">Mitotic spindle organizing protein 2B</fullName>
    </submittedName>
</protein>
<dbReference type="Ensembl" id="ENSTRUT00000051128.2">
    <property type="protein sequence ID" value="ENSTRUP00000050107.2"/>
    <property type="gene ID" value="ENSTRUG00000020389.2"/>
</dbReference>
<feature type="compositionally biased region" description="Polar residues" evidence="6">
    <location>
        <begin position="150"/>
        <end position="161"/>
    </location>
</feature>
<evidence type="ECO:0000256" key="6">
    <source>
        <dbReference type="SAM" id="MobiDB-lite"/>
    </source>
</evidence>
<feature type="compositionally biased region" description="Low complexity" evidence="6">
    <location>
        <begin position="192"/>
        <end position="207"/>
    </location>
</feature>
<dbReference type="GeneID" id="101079436"/>
<keyword evidence="5" id="KW-0206">Cytoskeleton</keyword>
<evidence type="ECO:0000256" key="4">
    <source>
        <dbReference type="ARBA" id="ARBA00022490"/>
    </source>
</evidence>
<dbReference type="GO" id="GO:0005819">
    <property type="term" value="C:spindle"/>
    <property type="evidence" value="ECO:0007669"/>
    <property type="project" value="UniProtKB-SubCell"/>
</dbReference>
<dbReference type="RefSeq" id="XP_029693205.1">
    <property type="nucleotide sequence ID" value="XM_029837345.1"/>
</dbReference>
<dbReference type="OrthoDB" id="10064769at2759"/>
<reference evidence="7" key="3">
    <citation type="submission" date="2025-09" db="UniProtKB">
        <authorList>
            <consortium name="Ensembl"/>
        </authorList>
    </citation>
    <scope>IDENTIFICATION</scope>
</reference>
<dbReference type="RefSeq" id="XP_029693204.1">
    <property type="nucleotide sequence ID" value="XM_029837344.1"/>
</dbReference>
<feature type="compositionally biased region" description="Low complexity" evidence="6">
    <location>
        <begin position="92"/>
        <end position="109"/>
    </location>
</feature>
<evidence type="ECO:0000256" key="1">
    <source>
        <dbReference type="ARBA" id="ARBA00004186"/>
    </source>
</evidence>
<feature type="compositionally biased region" description="Polar residues" evidence="6">
    <location>
        <begin position="130"/>
        <end position="141"/>
    </location>
</feature>
<dbReference type="RefSeq" id="XP_029693206.1">
    <property type="nucleotide sequence ID" value="XM_029837346.1"/>
</dbReference>
<organism evidence="7 8">
    <name type="scientific">Takifugu rubripes</name>
    <name type="common">Japanese pufferfish</name>
    <name type="synonym">Fugu rubripes</name>
    <dbReference type="NCBI Taxonomy" id="31033"/>
    <lineage>
        <taxon>Eukaryota</taxon>
        <taxon>Metazoa</taxon>
        <taxon>Chordata</taxon>
        <taxon>Craniata</taxon>
        <taxon>Vertebrata</taxon>
        <taxon>Euteleostomi</taxon>
        <taxon>Actinopterygii</taxon>
        <taxon>Neopterygii</taxon>
        <taxon>Teleostei</taxon>
        <taxon>Neoteleostei</taxon>
        <taxon>Acanthomorphata</taxon>
        <taxon>Eupercaria</taxon>
        <taxon>Tetraodontiformes</taxon>
        <taxon>Tetradontoidea</taxon>
        <taxon>Tetraodontidae</taxon>
        <taxon>Takifugu</taxon>
    </lineage>
</organism>
<dbReference type="Pfam" id="PF12926">
    <property type="entry name" value="MOZART2"/>
    <property type="match status" value="1"/>
</dbReference>
<gene>
    <name evidence="7" type="primary">mzt2b</name>
</gene>
<dbReference type="OMA" id="MCAGQRA"/>
<keyword evidence="8" id="KW-1185">Reference proteome</keyword>
<comment type="similarity">
    <text evidence="3">Belongs to the MOZART2 family.</text>
</comment>
<dbReference type="AlphaFoldDB" id="A0A3B5K3K5"/>
<comment type="subcellular location">
    <subcellularLocation>
        <location evidence="2">Cytoplasm</location>
        <location evidence="2">Cytoskeleton</location>
        <location evidence="2">Microtubule organizing center</location>
        <location evidence="2">Centrosome</location>
    </subcellularLocation>
    <subcellularLocation>
        <location evidence="1">Cytoplasm</location>
        <location evidence="1">Cytoskeleton</location>
        <location evidence="1">Spindle</location>
    </subcellularLocation>
</comment>
<name>A0A3B5K3K5_TAKRU</name>
<evidence type="ECO:0000256" key="2">
    <source>
        <dbReference type="ARBA" id="ARBA00004300"/>
    </source>
</evidence>
<dbReference type="PANTHER" id="PTHR28578:SF2">
    <property type="entry name" value="MITOTIC-SPINDLE ORGANIZING PROTEIN 2"/>
    <property type="match status" value="1"/>
</dbReference>
<reference evidence="7" key="2">
    <citation type="submission" date="2025-08" db="UniProtKB">
        <authorList>
            <consortium name="Ensembl"/>
        </authorList>
    </citation>
    <scope>IDENTIFICATION</scope>
</reference>
<evidence type="ECO:0000313" key="7">
    <source>
        <dbReference type="Ensembl" id="ENSTRUP00000050107.2"/>
    </source>
</evidence>
<dbReference type="GO" id="GO:0005813">
    <property type="term" value="C:centrosome"/>
    <property type="evidence" value="ECO:0007669"/>
    <property type="project" value="UniProtKB-SubCell"/>
</dbReference>
<sequence length="207" mass="21752">MSQPTQRAASAPGSPALVVTSIVQKYAMKKKKILSAEDAELFELTQAAGINMDQEVFKIIVDLLKMNVAPQAVFQTLKAMCAGQRIVETLGSTESSAASQSTSVAAAPTEPKEEEPLVSGKSPKLPTAPPTSSGPRATRVNTKIVVYGPQDTNTPHSQAVRSKTGAAHGEKSRETSSQRVQRQPSATRGQKNKSSGSSSSSSQINSS</sequence>
<dbReference type="RefSeq" id="XP_029693208.1">
    <property type="nucleotide sequence ID" value="XM_029837348.1"/>
</dbReference>
<dbReference type="Proteomes" id="UP000005226">
    <property type="component" value="Chromosome 6"/>
</dbReference>
<dbReference type="FunCoup" id="A0A3B5K3K5">
    <property type="interactions" value="686"/>
</dbReference>
<proteinExistence type="inferred from homology"/>
<feature type="compositionally biased region" description="Polar residues" evidence="6">
    <location>
        <begin position="177"/>
        <end position="188"/>
    </location>
</feature>
<reference evidence="7 8" key="1">
    <citation type="journal article" date="2011" name="Genome Biol. Evol.">
        <title>Integration of the genetic map and genome assembly of fugu facilitates insights into distinct features of genome evolution in teleosts and mammals.</title>
        <authorList>
            <person name="Kai W."/>
            <person name="Kikuchi K."/>
            <person name="Tohari S."/>
            <person name="Chew A.K."/>
            <person name="Tay A."/>
            <person name="Fujiwara A."/>
            <person name="Hosoya S."/>
            <person name="Suetake H."/>
            <person name="Naruse K."/>
            <person name="Brenner S."/>
            <person name="Suzuki Y."/>
            <person name="Venkatesh B."/>
        </authorList>
    </citation>
    <scope>NUCLEOTIDE SEQUENCE [LARGE SCALE GENOMIC DNA]</scope>
</reference>